<dbReference type="RefSeq" id="WP_075885614.1">
    <property type="nucleotide sequence ID" value="NZ_MPJZ01000063.1"/>
</dbReference>
<feature type="transmembrane region" description="Helical" evidence="1">
    <location>
        <begin position="26"/>
        <end position="46"/>
    </location>
</feature>
<feature type="transmembrane region" description="Helical" evidence="1">
    <location>
        <begin position="195"/>
        <end position="212"/>
    </location>
</feature>
<evidence type="ECO:0000313" key="2">
    <source>
        <dbReference type="EMBL" id="OLU44589.1"/>
    </source>
</evidence>
<reference evidence="2 3" key="1">
    <citation type="submission" date="2016-11" db="EMBL/GenBank/DDBJ databases">
        <title>Description of two novel members of the family Erysipelotrichaceae: Ileibacterium lipovorans gen. nov., sp. nov. and Dubosiella newyorkensis, gen. nov., sp. nov.</title>
        <authorList>
            <person name="Cox L.M."/>
            <person name="Sohn J."/>
            <person name="Tyrrell K.L."/>
            <person name="Citron D.M."/>
            <person name="Lawson P.A."/>
            <person name="Patel N.B."/>
            <person name="Iizumi T."/>
            <person name="Perez-Perez G.I."/>
            <person name="Goldstein E.J."/>
            <person name="Blaser M.J."/>
        </authorList>
    </citation>
    <scope>NUCLEOTIDE SEQUENCE [LARGE SCALE GENOMIC DNA]</scope>
    <source>
        <strain evidence="2 3">NYU-BL-K8</strain>
    </source>
</reference>
<dbReference type="AlphaFoldDB" id="A0A1Q9YJI5"/>
<feature type="transmembrane region" description="Helical" evidence="1">
    <location>
        <begin position="101"/>
        <end position="124"/>
    </location>
</feature>
<sequence length="477" mass="54749">MIWVIALATIVFVVINYHIGKKDIFFPGFIFCGAFLFSEFVCIFESQTFQLSFHYQTLMVLIVGFTAFTLVSWGSMKYYYISIPVSNHKKYESGSLKSVHINGLAVYSLIVIQIVVIGLFIGYLSSIATAYGQAGLGLNGKIELFDKLTKFLPDDFKALQVPVPILYRILNPIAEAGAYITVYVAVNNYCYSKKLHLWTILPIILLCFQIVLNGSRTPLFRIITMMMFLVYMFKIKNSSAVVRRRFIKVIIILLGVVAISFIMILIIMGRGGTEMSLNRYLFIYTGAPLANLDTYLSSENVNHSSQLFAQQTFRNLYQYLEKLTGLSTFGAPNILFFQTSPSGVEIGNVYTTFYQFFYDFGYIGVFVFTAIMAAFYNIMYLWLCKARNFLNGHMSYQLFIYSYLFNDLIMSIFSNRFYETILEPPFIKIAIISAGIVFFIVNWRYHNDFSIGKKIDDFYQRIQSITKRIMTSKTGRS</sequence>
<proteinExistence type="predicted"/>
<keyword evidence="1" id="KW-0472">Membrane</keyword>
<keyword evidence="1" id="KW-0812">Transmembrane</keyword>
<evidence type="ECO:0000256" key="1">
    <source>
        <dbReference type="SAM" id="Phobius"/>
    </source>
</evidence>
<evidence type="ECO:0008006" key="4">
    <source>
        <dbReference type="Google" id="ProtNLM"/>
    </source>
</evidence>
<dbReference type="EMBL" id="MPJZ01000063">
    <property type="protein sequence ID" value="OLU44589.1"/>
    <property type="molecule type" value="Genomic_DNA"/>
</dbReference>
<name>A0A1Q9YJI5_9FIRM</name>
<feature type="transmembrane region" description="Helical" evidence="1">
    <location>
        <begin position="58"/>
        <end position="81"/>
    </location>
</feature>
<feature type="transmembrane region" description="Helical" evidence="1">
    <location>
        <begin position="246"/>
        <end position="268"/>
    </location>
</feature>
<organism evidence="2 3">
    <name type="scientific">Faecalibaculum rodentium</name>
    <dbReference type="NCBI Taxonomy" id="1702221"/>
    <lineage>
        <taxon>Bacteria</taxon>
        <taxon>Bacillati</taxon>
        <taxon>Bacillota</taxon>
        <taxon>Erysipelotrichia</taxon>
        <taxon>Erysipelotrichales</taxon>
        <taxon>Erysipelotrichaceae</taxon>
        <taxon>Faecalibaculum</taxon>
    </lineage>
</organism>
<feature type="transmembrane region" description="Helical" evidence="1">
    <location>
        <begin position="426"/>
        <end position="445"/>
    </location>
</feature>
<gene>
    <name evidence="2" type="ORF">BO223_07870</name>
</gene>
<evidence type="ECO:0000313" key="3">
    <source>
        <dbReference type="Proteomes" id="UP000186758"/>
    </source>
</evidence>
<protein>
    <recommendedName>
        <fullName evidence="4">Oligosaccharide repeat unit polymerase</fullName>
    </recommendedName>
</protein>
<feature type="transmembrane region" description="Helical" evidence="1">
    <location>
        <begin position="218"/>
        <end position="234"/>
    </location>
</feature>
<keyword evidence="1" id="KW-1133">Transmembrane helix</keyword>
<feature type="transmembrane region" description="Helical" evidence="1">
    <location>
        <begin position="395"/>
        <end position="414"/>
    </location>
</feature>
<dbReference type="NCBIfam" id="TIGR04370">
    <property type="entry name" value="glyco_rpt_poly"/>
    <property type="match status" value="1"/>
</dbReference>
<comment type="caution">
    <text evidence="2">The sequence shown here is derived from an EMBL/GenBank/DDBJ whole genome shotgun (WGS) entry which is preliminary data.</text>
</comment>
<dbReference type="Proteomes" id="UP000186758">
    <property type="component" value="Unassembled WGS sequence"/>
</dbReference>
<feature type="transmembrane region" description="Helical" evidence="1">
    <location>
        <begin position="360"/>
        <end position="383"/>
    </location>
</feature>
<accession>A0A1Q9YJI5</accession>